<keyword evidence="16" id="KW-1185">Reference proteome</keyword>
<keyword evidence="5 13" id="KW-0479">Metal-binding</keyword>
<evidence type="ECO:0000256" key="12">
    <source>
        <dbReference type="ARBA" id="ARBA00082700"/>
    </source>
</evidence>
<accession>D4DAA6</accession>
<dbReference type="KEGG" id="tve:TRV_04052"/>
<dbReference type="InterPro" id="IPR036545">
    <property type="entry name" value="Cyt_c_oxidase_su5A/6_sf"/>
</dbReference>
<evidence type="ECO:0000256" key="1">
    <source>
        <dbReference type="ARBA" id="ARBA00004443"/>
    </source>
</evidence>
<dbReference type="PANTHER" id="PTHR14200">
    <property type="entry name" value="CYTOCHROME C OXIDASE POLYPEPTIDE"/>
    <property type="match status" value="1"/>
</dbReference>
<evidence type="ECO:0000256" key="9">
    <source>
        <dbReference type="ARBA" id="ARBA00023128"/>
    </source>
</evidence>
<dbReference type="RefSeq" id="XP_003021875.1">
    <property type="nucleotide sequence ID" value="XM_003021829.1"/>
</dbReference>
<dbReference type="Pfam" id="PF02284">
    <property type="entry name" value="COX5A"/>
    <property type="match status" value="1"/>
</dbReference>
<dbReference type="GO" id="GO:0006123">
    <property type="term" value="P:mitochondrial electron transport, cytochrome c to oxygen"/>
    <property type="evidence" value="ECO:0007669"/>
    <property type="project" value="UniProtKB-UniRule"/>
</dbReference>
<dbReference type="HOGENOM" id="CLU_099086_0_0_1"/>
<dbReference type="InterPro" id="IPR003204">
    <property type="entry name" value="Cyt_c_oxidase_su5A/6"/>
</dbReference>
<evidence type="ECO:0000256" key="10">
    <source>
        <dbReference type="ARBA" id="ARBA00023136"/>
    </source>
</evidence>
<keyword evidence="6 13" id="KW-0999">Mitochondrion inner membrane</keyword>
<evidence type="ECO:0000256" key="3">
    <source>
        <dbReference type="ARBA" id="ARBA00007972"/>
    </source>
</evidence>
<dbReference type="AlphaFoldDB" id="D4DAA6"/>
<keyword evidence="14" id="KW-0175">Coiled coil</keyword>
<protein>
    <recommendedName>
        <fullName evidence="11 13">Cytochrome c oxidase subunit 6, mitochondrial</fullName>
    </recommendedName>
    <alternativeName>
        <fullName evidence="12 13">Cytochrome c oxidase polypeptide VI</fullName>
    </alternativeName>
</protein>
<keyword evidence="9 13" id="KW-0496">Mitochondrion</keyword>
<comment type="similarity">
    <text evidence="3 13">Belongs to the cytochrome c oxidase subunit 5A family.</text>
</comment>
<dbReference type="SUPFAM" id="SSF48479">
    <property type="entry name" value="Cytochrome c oxidase subunit E"/>
    <property type="match status" value="1"/>
</dbReference>
<dbReference type="GO" id="GO:0045277">
    <property type="term" value="C:respiratory chain complex IV"/>
    <property type="evidence" value="ECO:0007669"/>
    <property type="project" value="UniProtKB-UniRule"/>
</dbReference>
<evidence type="ECO:0000256" key="4">
    <source>
        <dbReference type="ARBA" id="ARBA00022617"/>
    </source>
</evidence>
<dbReference type="PANTHER" id="PTHR14200:SF11">
    <property type="entry name" value="CYTOCHROME C OXIDASE SUBUNIT 5A, MITOCHONDRIAL"/>
    <property type="match status" value="1"/>
</dbReference>
<keyword evidence="7 13" id="KW-0809">Transit peptide</keyword>
<evidence type="ECO:0000313" key="16">
    <source>
        <dbReference type="Proteomes" id="UP000008383"/>
    </source>
</evidence>
<evidence type="ECO:0000313" key="15">
    <source>
        <dbReference type="EMBL" id="EFE41257.1"/>
    </source>
</evidence>
<dbReference type="GeneID" id="9578757"/>
<feature type="coiled-coil region" evidence="14">
    <location>
        <begin position="174"/>
        <end position="201"/>
    </location>
</feature>
<comment type="function">
    <text evidence="13">Component of the cytochrome c oxidase, the last enzyme in the mitochondrial electron transport chain which drives oxidative phosphorylation. The respiratory chain contains 3 multisubunit complexes succinate dehydrogenase (complex II, CII), ubiquinol-cytochrome c oxidoreductase (cytochrome b-c1 complex, complex III, CIII) and cytochrome c oxidase (complex IV, CIV), that cooperate to transfer electrons derived from NADH and succinate to molecular oxygen, creating an electrochemical gradient over the inner membrane that drives transmembrane transport and the ATP synthase. Cytochrome c oxidase is the component of the respiratory chain that catalyzes the reduction of oxygen to water. Electrons originating from reduced cytochrome c in the intermembrane space (IMS) are transferred via the dinuclear copper A center (CU(A)) of subunit 2 and heme A of subunit 1 to the active site in subunit 1, a binuclear center (BNC) formed by heme A3 and copper B (CU(B)). The BNC reduces molecular oxygen to 2 water molecules using 4 electrons from cytochrome c in the IMS and 4 protons from the mitochondrial matrix.</text>
</comment>
<dbReference type="FunFam" id="1.25.40.40:FF:000001">
    <property type="entry name" value="Cytochrome c oxidase subunit VI"/>
    <property type="match status" value="1"/>
</dbReference>
<comment type="subunit">
    <text evidence="13">Component of the cytochrome c oxidase (complex IV, CIV), a multisubunit enzyme composed of a catalytic core of 3 subunits and several supernumerary subunits.</text>
</comment>
<evidence type="ECO:0000256" key="6">
    <source>
        <dbReference type="ARBA" id="ARBA00022792"/>
    </source>
</evidence>
<dbReference type="Proteomes" id="UP000008383">
    <property type="component" value="Unassembled WGS sequence"/>
</dbReference>
<dbReference type="Gene3D" id="1.25.40.40">
    <property type="entry name" value="Cytochrome c oxidase, subunit Va/VI"/>
    <property type="match status" value="1"/>
</dbReference>
<name>D4DAA6_TRIVH</name>
<comment type="caution">
    <text evidence="15">The sequence shown here is derived from an EMBL/GenBank/DDBJ whole genome shotgun (WGS) entry which is preliminary data.</text>
</comment>
<keyword evidence="8 13" id="KW-0408">Iron</keyword>
<dbReference type="GO" id="GO:0046872">
    <property type="term" value="F:metal ion binding"/>
    <property type="evidence" value="ECO:0007669"/>
    <property type="project" value="UniProtKB-UniRule"/>
</dbReference>
<evidence type="ECO:0000256" key="13">
    <source>
        <dbReference type="RuleBase" id="RU368103"/>
    </source>
</evidence>
<dbReference type="UniPathway" id="UPA00705"/>
<proteinExistence type="inferred from homology"/>
<gene>
    <name evidence="15" type="ORF">TRV_04052</name>
</gene>
<evidence type="ECO:0000256" key="8">
    <source>
        <dbReference type="ARBA" id="ARBA00023004"/>
    </source>
</evidence>
<dbReference type="EMBL" id="ACYE01000205">
    <property type="protein sequence ID" value="EFE41257.1"/>
    <property type="molecule type" value="Genomic_DNA"/>
</dbReference>
<evidence type="ECO:0000256" key="2">
    <source>
        <dbReference type="ARBA" id="ARBA00004673"/>
    </source>
</evidence>
<dbReference type="GO" id="GO:0005743">
    <property type="term" value="C:mitochondrial inner membrane"/>
    <property type="evidence" value="ECO:0007669"/>
    <property type="project" value="UniProtKB-SubCell"/>
</dbReference>
<sequence>MASTTLFRLATRTPATSFFKAAPYAARARVSAAVPAPVFRASAFSTTPMRFSGAHEEETFEQFSARFVSASRFPRLEPIEKKSHCISNETEILIENIIWMFSSCRLDDLHWHFLFFAFHQTTHVVYLYLQRNLNNAFAYDLVPSVAVMTAALKAARRVNDFPTAVRVFEGIRSKVENRSQYEVYLEELKDLREELGIVLQEDLYPQESK</sequence>
<keyword evidence="10 13" id="KW-0472">Membrane</keyword>
<evidence type="ECO:0000256" key="14">
    <source>
        <dbReference type="SAM" id="Coils"/>
    </source>
</evidence>
<evidence type="ECO:0000256" key="11">
    <source>
        <dbReference type="ARBA" id="ARBA00070174"/>
    </source>
</evidence>
<keyword evidence="4 13" id="KW-0349">Heme</keyword>
<comment type="subcellular location">
    <subcellularLocation>
        <location evidence="1 13">Mitochondrion inner membrane</location>
        <topology evidence="1 13">Peripheral membrane protein</topology>
        <orientation evidence="1 13">Matrix side</orientation>
    </subcellularLocation>
</comment>
<reference evidence="16" key="1">
    <citation type="journal article" date="2011" name="Genome Biol.">
        <title>Comparative and functional genomics provide insights into the pathogenicity of dermatophytic fungi.</title>
        <authorList>
            <person name="Burmester A."/>
            <person name="Shelest E."/>
            <person name="Gloeckner G."/>
            <person name="Heddergott C."/>
            <person name="Schindler S."/>
            <person name="Staib P."/>
            <person name="Heidel A."/>
            <person name="Felder M."/>
            <person name="Petzold A."/>
            <person name="Szafranski K."/>
            <person name="Feuermann M."/>
            <person name="Pedruzzi I."/>
            <person name="Priebe S."/>
            <person name="Groth M."/>
            <person name="Winkler R."/>
            <person name="Li W."/>
            <person name="Kniemeyer O."/>
            <person name="Schroeckh V."/>
            <person name="Hertweck C."/>
            <person name="Hube B."/>
            <person name="White T.C."/>
            <person name="Platzer M."/>
            <person name="Guthke R."/>
            <person name="Heitman J."/>
            <person name="Woestemeyer J."/>
            <person name="Zipfel P.F."/>
            <person name="Monod M."/>
            <person name="Brakhage A.A."/>
        </authorList>
    </citation>
    <scope>NUCLEOTIDE SEQUENCE [LARGE SCALE GENOMIC DNA]</scope>
    <source>
        <strain evidence="16">HKI 0517</strain>
    </source>
</reference>
<dbReference type="OrthoDB" id="5778907at2759"/>
<evidence type="ECO:0000256" key="7">
    <source>
        <dbReference type="ARBA" id="ARBA00022946"/>
    </source>
</evidence>
<comment type="pathway">
    <text evidence="2 13">Energy metabolism; oxidative phosphorylation.</text>
</comment>
<organism evidence="15 16">
    <name type="scientific">Trichophyton verrucosum (strain HKI 0517)</name>
    <dbReference type="NCBI Taxonomy" id="663202"/>
    <lineage>
        <taxon>Eukaryota</taxon>
        <taxon>Fungi</taxon>
        <taxon>Dikarya</taxon>
        <taxon>Ascomycota</taxon>
        <taxon>Pezizomycotina</taxon>
        <taxon>Eurotiomycetes</taxon>
        <taxon>Eurotiomycetidae</taxon>
        <taxon>Onygenales</taxon>
        <taxon>Arthrodermataceae</taxon>
        <taxon>Trichophyton</taxon>
    </lineage>
</organism>
<evidence type="ECO:0000256" key="5">
    <source>
        <dbReference type="ARBA" id="ARBA00022723"/>
    </source>
</evidence>